<dbReference type="Gene3D" id="3.80.10.10">
    <property type="entry name" value="Ribonuclease Inhibitor"/>
    <property type="match status" value="6"/>
</dbReference>
<gene>
    <name evidence="4" type="ORF">EEDITHA_LOCUS19236</name>
</gene>
<keyword evidence="5" id="KW-1185">Reference proteome</keyword>
<feature type="chain" id="PRO_5043840989" evidence="3">
    <location>
        <begin position="23"/>
        <end position="1425"/>
    </location>
</feature>
<dbReference type="Pfam" id="PF13855">
    <property type="entry name" value="LRR_8"/>
    <property type="match status" value="5"/>
</dbReference>
<name>A0AAU9V3X8_EUPED</name>
<dbReference type="InterPro" id="IPR001611">
    <property type="entry name" value="Leu-rich_rpt"/>
</dbReference>
<comment type="caution">
    <text evidence="4">The sequence shown here is derived from an EMBL/GenBank/DDBJ whole genome shotgun (WGS) entry which is preliminary data.</text>
</comment>
<dbReference type="Proteomes" id="UP001153954">
    <property type="component" value="Unassembled WGS sequence"/>
</dbReference>
<dbReference type="InterPro" id="IPR026906">
    <property type="entry name" value="LRR_5"/>
</dbReference>
<dbReference type="Pfam" id="PF00560">
    <property type="entry name" value="LRR_1"/>
    <property type="match status" value="2"/>
</dbReference>
<dbReference type="SMART" id="SM00364">
    <property type="entry name" value="LRR_BAC"/>
    <property type="match status" value="11"/>
</dbReference>
<reference evidence="4" key="1">
    <citation type="submission" date="2022-03" db="EMBL/GenBank/DDBJ databases">
        <authorList>
            <person name="Tunstrom K."/>
        </authorList>
    </citation>
    <scope>NUCLEOTIDE SEQUENCE</scope>
</reference>
<feature type="signal peptide" evidence="3">
    <location>
        <begin position="1"/>
        <end position="22"/>
    </location>
</feature>
<proteinExistence type="predicted"/>
<accession>A0AAU9V3X8</accession>
<organism evidence="4 5">
    <name type="scientific">Euphydryas editha</name>
    <name type="common">Edith's checkerspot</name>
    <dbReference type="NCBI Taxonomy" id="104508"/>
    <lineage>
        <taxon>Eukaryota</taxon>
        <taxon>Metazoa</taxon>
        <taxon>Ecdysozoa</taxon>
        <taxon>Arthropoda</taxon>
        <taxon>Hexapoda</taxon>
        <taxon>Insecta</taxon>
        <taxon>Pterygota</taxon>
        <taxon>Neoptera</taxon>
        <taxon>Endopterygota</taxon>
        <taxon>Lepidoptera</taxon>
        <taxon>Glossata</taxon>
        <taxon>Ditrysia</taxon>
        <taxon>Papilionoidea</taxon>
        <taxon>Nymphalidae</taxon>
        <taxon>Nymphalinae</taxon>
        <taxon>Euphydryas</taxon>
    </lineage>
</organism>
<evidence type="ECO:0000256" key="3">
    <source>
        <dbReference type="SAM" id="SignalP"/>
    </source>
</evidence>
<evidence type="ECO:0000313" key="4">
    <source>
        <dbReference type="EMBL" id="CAH2104910.1"/>
    </source>
</evidence>
<dbReference type="InterPro" id="IPR003591">
    <property type="entry name" value="Leu-rich_rpt_typical-subtyp"/>
</dbReference>
<evidence type="ECO:0000256" key="2">
    <source>
        <dbReference type="ARBA" id="ARBA00022737"/>
    </source>
</evidence>
<dbReference type="SMART" id="SM00369">
    <property type="entry name" value="LRR_TYP"/>
    <property type="match status" value="22"/>
</dbReference>
<sequence>MEFKEQKILLGFTVLILQVALGQQAVCPQPETILPCICTHRQEDVQIWCTHSDLPQVLKGIQRIGEYIRKPIDELIIENNYLPSLPGKLFQNVKILRLMIRHNGLERVSATWLESQEPHLLEIFIVENDLKSLPTEGLMKLQNLQALTIQSQSLKRIPTLINMQKLRYVSVQSASLSSINEHSIGNLPNLENLFIKGSLNLNTVKENAFYNMPKLRKFEITECGIRSIHMRAFTLLPQLNELSLSNNKISDATMIGRATRDLPMLSTLNLNYNLISKLSEGAFVDQPMLETLYLSNNNINVIHHGAFHRVPKLRVIDLNYNEIIRIHPESFLQQSGSGVEELSLIGNKIMHISEFRSLLDALPRLRYLDMSDNLLQEIPRGALRGHPNLERLHLNRNNLKFIDADSFTAMPALRELHLSNNSLNDLNEGPFWNLPALKGLDLSNNYFHRLQPKLLYNLPALRRIDLSNNKLTIIDPITFMETPLLEFINISGNALISTHPATFRNLPNLYELDASSNRLVEFLPGLPRGIEQLYLRRNQITNLPMPPSPDLDLPSLRTLDISNNGIQKIPYGGMNTLHNLRRFYINKNGLKQVEANTFSDLERLEVLDLSNNQIITIHPKSFNKLAYLKQVNLHGNNIESFDFMAIQNNVALSEVDFSKNKLKSISPNIINRGFDVETFNISSNNLYELPNSLNMLSKLNVLDASSNYIKNFDGNVINNIQTLKEIKLHSNKITEIRSGSFRDLSNLETIDLENNQLEIIHPLAITNLPKLVSIYLNRNHIIDIPDRAFSNLPKLRIIEMQSNRLHFISMRAFENLPLVQYLNLSNNQLNNIDNLGIKQLVSLEVLDLSFNKITRITKESFQYMEWLVEVNLDNNHICYISGRPFDNMPRLKILSLQNNKLTSIFEENFATLRNNIAILDVDGNPLICNCAIIWLKSWLSESSALGPKCADGTYVKGMPFSNKDCLNVPLSNVDLKSCTTYDNEALLPNLATSQIFSSLDKIKDYETQIKNNYQGNKLNNRPLPEESEYFYDEYVDYPYNETLLENMNNSVAHIAKPQIHPGDTPTIYAAMPNTTHKKTGIALKVPVPSSGFTFFGVPLPSIDMKKILNTGRKIDWSENKNINQQNVKKYQATEPPRFETGGFSPMLPVTSNGFMPIPDPTVSTIYTTIAANEGSSGSYNTDKVTQNVVTLEHIPPTTSITNSTTHKKIKSEVHELEAFHGDDNSTHVTYNRTKNIEEQTFEPLNISKYNLMESNITIAQATEKEGIITTDTNNDMSIHGWLESSSVTPPPVLTTKAIINKPHIETQPTALSAILLPSNNDLTKNYSRTATVTKVNLPHAEHYDLRYNYSPVINREAKTRFSEDLINSNNNKPRQVDNNDWYYKNYNKSNLEPYVDPEIQSSLGYYIHSYNNLKYIVLLCLMIIM</sequence>
<dbReference type="FunFam" id="3.80.10.10:FF:001164">
    <property type="entry name" value="GH01279p"/>
    <property type="match status" value="1"/>
</dbReference>
<evidence type="ECO:0000256" key="1">
    <source>
        <dbReference type="ARBA" id="ARBA00022614"/>
    </source>
</evidence>
<dbReference type="PROSITE" id="PS51450">
    <property type="entry name" value="LRR"/>
    <property type="match status" value="10"/>
</dbReference>
<dbReference type="PANTHER" id="PTHR24366">
    <property type="entry name" value="IG(IMMUNOGLOBULIN) AND LRR(LEUCINE RICH REPEAT) DOMAINS"/>
    <property type="match status" value="1"/>
</dbReference>
<dbReference type="SUPFAM" id="SSF52058">
    <property type="entry name" value="L domain-like"/>
    <property type="match status" value="3"/>
</dbReference>
<dbReference type="EMBL" id="CAKOGL010000027">
    <property type="protein sequence ID" value="CAH2104910.1"/>
    <property type="molecule type" value="Genomic_DNA"/>
</dbReference>
<dbReference type="InterPro" id="IPR032675">
    <property type="entry name" value="LRR_dom_sf"/>
</dbReference>
<keyword evidence="3" id="KW-0732">Signal</keyword>
<keyword evidence="2" id="KW-0677">Repeat</keyword>
<protein>
    <submittedName>
        <fullName evidence="4">Uncharacterized protein</fullName>
    </submittedName>
</protein>
<dbReference type="Pfam" id="PF13306">
    <property type="entry name" value="LRR_5"/>
    <property type="match status" value="1"/>
</dbReference>
<dbReference type="SUPFAM" id="SSF52047">
    <property type="entry name" value="RNI-like"/>
    <property type="match status" value="1"/>
</dbReference>
<evidence type="ECO:0000313" key="5">
    <source>
        <dbReference type="Proteomes" id="UP001153954"/>
    </source>
</evidence>
<dbReference type="FunFam" id="3.80.10.10:FF:001360">
    <property type="entry name" value="Uncharacterized protein"/>
    <property type="match status" value="1"/>
</dbReference>
<keyword evidence="1" id="KW-0433">Leucine-rich repeat</keyword>
<dbReference type="PANTHER" id="PTHR24366:SF170">
    <property type="entry name" value="RE50361P"/>
    <property type="match status" value="1"/>
</dbReference>
<dbReference type="SMART" id="SM00365">
    <property type="entry name" value="LRR_SD22"/>
    <property type="match status" value="11"/>
</dbReference>